<dbReference type="CDD" id="cd02201">
    <property type="entry name" value="FtsZ_type1"/>
    <property type="match status" value="1"/>
</dbReference>
<organism evidence="14 15">
    <name type="scientific">Treponema brennaborense (strain DSM 12168 / CIP 105900 / DD5/3)</name>
    <dbReference type="NCBI Taxonomy" id="906968"/>
    <lineage>
        <taxon>Bacteria</taxon>
        <taxon>Pseudomonadati</taxon>
        <taxon>Spirochaetota</taxon>
        <taxon>Spirochaetia</taxon>
        <taxon>Spirochaetales</taxon>
        <taxon>Treponemataceae</taxon>
        <taxon>Treponema</taxon>
    </lineage>
</organism>
<keyword evidence="5 8" id="KW-0342">GTP-binding</keyword>
<name>F4LJJ4_TREBD</name>
<evidence type="ECO:0000256" key="10">
    <source>
        <dbReference type="RuleBase" id="RU000631"/>
    </source>
</evidence>
<comment type="function">
    <text evidence="8 10">Essential cell division protein that forms a contractile ring structure (Z ring) at the future cell division site. The regulation of the ring assembly controls the timing and the location of cell division. One of the functions of the FtsZ ring is to recruit other cell division proteins to the septum to produce a new cell wall between the dividing cells. Binds GTP and shows GTPase activity.</text>
</comment>
<keyword evidence="7 8" id="KW-0131">Cell cycle</keyword>
<dbReference type="InterPro" id="IPR000158">
    <property type="entry name" value="Cell_div_FtsZ"/>
</dbReference>
<reference evidence="15" key="1">
    <citation type="submission" date="2011-04" db="EMBL/GenBank/DDBJ databases">
        <title>The complete genome of Treponema brennaborense DSM 12168.</title>
        <authorList>
            <person name="Lucas S."/>
            <person name="Han J."/>
            <person name="Lapidus A."/>
            <person name="Bruce D."/>
            <person name="Goodwin L."/>
            <person name="Pitluck S."/>
            <person name="Peters L."/>
            <person name="Kyrpides N."/>
            <person name="Mavromatis K."/>
            <person name="Ivanova N."/>
            <person name="Mikhailova N."/>
            <person name="Pagani I."/>
            <person name="Teshima H."/>
            <person name="Detter J.C."/>
            <person name="Tapia R."/>
            <person name="Han C."/>
            <person name="Land M."/>
            <person name="Hauser L."/>
            <person name="Markowitz V."/>
            <person name="Cheng J.-F."/>
            <person name="Hugenholtz P."/>
            <person name="Woyke T."/>
            <person name="Wu D."/>
            <person name="Gronow S."/>
            <person name="Wellnitz S."/>
            <person name="Brambilla E."/>
            <person name="Klenk H.-P."/>
            <person name="Eisen J.A."/>
        </authorList>
    </citation>
    <scope>NUCLEOTIDE SEQUENCE [LARGE SCALE GENOMIC DNA]</scope>
    <source>
        <strain evidence="15">DSM 12168 / CIP 105900 / DD5/3</strain>
    </source>
</reference>
<dbReference type="GO" id="GO:0005737">
    <property type="term" value="C:cytoplasm"/>
    <property type="evidence" value="ECO:0007669"/>
    <property type="project" value="UniProtKB-SubCell"/>
</dbReference>
<feature type="domain" description="Tubulin/FtsZ GTPase" evidence="12">
    <location>
        <begin position="16"/>
        <end position="208"/>
    </location>
</feature>
<dbReference type="Gene3D" id="3.30.1330.20">
    <property type="entry name" value="Tubulin/FtsZ, C-terminal domain"/>
    <property type="match status" value="1"/>
</dbReference>
<dbReference type="InterPro" id="IPR036525">
    <property type="entry name" value="Tubulin/FtsZ_GTPase_sf"/>
</dbReference>
<dbReference type="EMBL" id="CP002696">
    <property type="protein sequence ID" value="AEE16389.1"/>
    <property type="molecule type" value="Genomic_DNA"/>
</dbReference>
<keyword evidence="4 8" id="KW-0547">Nucleotide-binding</keyword>
<feature type="binding site" evidence="8">
    <location>
        <begin position="24"/>
        <end position="28"/>
    </location>
    <ligand>
        <name>GTP</name>
        <dbReference type="ChEBI" id="CHEBI:37565"/>
    </ligand>
</feature>
<feature type="binding site" evidence="8">
    <location>
        <position position="142"/>
    </location>
    <ligand>
        <name>GTP</name>
        <dbReference type="ChEBI" id="CHEBI:37565"/>
    </ligand>
</feature>
<dbReference type="PRINTS" id="PR00423">
    <property type="entry name" value="CELLDVISFTSZ"/>
</dbReference>
<feature type="binding site" evidence="8">
    <location>
        <begin position="111"/>
        <end position="113"/>
    </location>
    <ligand>
        <name>GTP</name>
        <dbReference type="ChEBI" id="CHEBI:37565"/>
    </ligand>
</feature>
<dbReference type="InterPro" id="IPR018316">
    <property type="entry name" value="Tubulin/FtsZ_2-layer-sand-dom"/>
</dbReference>
<evidence type="ECO:0000259" key="13">
    <source>
        <dbReference type="SMART" id="SM00865"/>
    </source>
</evidence>
<dbReference type="InterPro" id="IPR037103">
    <property type="entry name" value="Tubulin/FtsZ-like_C"/>
</dbReference>
<keyword evidence="6 8" id="KW-0717">Septation</keyword>
<dbReference type="eggNOG" id="COG0206">
    <property type="taxonomic scope" value="Bacteria"/>
</dbReference>
<sequence length="439" mass="45378">MMDISVVSEQTVNPTVIKVIGCGGGGSNAVNRMIEAGVENVDFVVVNTDLQALNYSNAPKKIGIGSKLTGGLGAGGKPEVGEEAAKEDEDTISNILKGADMVFVTAGMGGGTGTGAAPVIARIAKQQGALTVGVVTKPFDFEGKVKMKLAEEGIRRLHAEVDTLIVIPNQYLLKVIDRRTPIKQAFLQADDVLRQGVQGISEVITKPGLVNVDFNDVRTTMEGKGDAIMGIGSGTGDNRAVDAATTAINNPLLEDSHIDGAKNILINITCGEDVSMTEIAEVVNIINASADSEVHIIYGVVVDTSMQDDMTVTVIATGFNTAVHENLAQQAAQIEQHAAIKNDNNTVDIDDFIRVVSGKSVPKRSAPAAEADLFSSAGIAGGAVKTPAGGSVPLPTGHAAESGKEQGKPSGPHLSGGASVPSSGDIKIPAYLRKIQLGE</sequence>
<dbReference type="InterPro" id="IPR024757">
    <property type="entry name" value="FtsZ_C"/>
</dbReference>
<feature type="domain" description="Tubulin/FtsZ 2-layer sandwich" evidence="13">
    <location>
        <begin position="210"/>
        <end position="328"/>
    </location>
</feature>
<dbReference type="InterPro" id="IPR020805">
    <property type="entry name" value="Cell_div_FtsZ_CS"/>
</dbReference>
<dbReference type="GO" id="GO:0005525">
    <property type="term" value="F:GTP binding"/>
    <property type="evidence" value="ECO:0007669"/>
    <property type="project" value="UniProtKB-UniRule"/>
</dbReference>
<dbReference type="GO" id="GO:0051258">
    <property type="term" value="P:protein polymerization"/>
    <property type="evidence" value="ECO:0007669"/>
    <property type="project" value="UniProtKB-UniRule"/>
</dbReference>
<evidence type="ECO:0000256" key="11">
    <source>
        <dbReference type="SAM" id="MobiDB-lite"/>
    </source>
</evidence>
<dbReference type="KEGG" id="tbe:Trebr_0953"/>
<dbReference type="SMART" id="SM00864">
    <property type="entry name" value="Tubulin"/>
    <property type="match status" value="1"/>
</dbReference>
<dbReference type="SUPFAM" id="SSF55307">
    <property type="entry name" value="Tubulin C-terminal domain-like"/>
    <property type="match status" value="1"/>
</dbReference>
<dbReference type="HOGENOM" id="CLU_024865_0_4_12"/>
<dbReference type="STRING" id="906968.Trebr_0953"/>
<dbReference type="InterPro" id="IPR008280">
    <property type="entry name" value="Tub_FtsZ_C"/>
</dbReference>
<accession>F4LJJ4</accession>
<dbReference type="Pfam" id="PF00091">
    <property type="entry name" value="Tubulin"/>
    <property type="match status" value="1"/>
</dbReference>
<evidence type="ECO:0000256" key="5">
    <source>
        <dbReference type="ARBA" id="ARBA00023134"/>
    </source>
</evidence>
<dbReference type="Pfam" id="PF12327">
    <property type="entry name" value="FtsZ_C"/>
    <property type="match status" value="1"/>
</dbReference>
<dbReference type="GO" id="GO:0043093">
    <property type="term" value="P:FtsZ-dependent cytokinesis"/>
    <property type="evidence" value="ECO:0007669"/>
    <property type="project" value="UniProtKB-UniRule"/>
</dbReference>
<comment type="subunit">
    <text evidence="8">Homodimer. Polymerizes to form a dynamic ring structure in a strictly GTP-dependent manner. Interacts directly with several other division proteins.</text>
</comment>
<keyword evidence="2 8" id="KW-0963">Cytoplasm</keyword>
<evidence type="ECO:0000256" key="6">
    <source>
        <dbReference type="ARBA" id="ARBA00023210"/>
    </source>
</evidence>
<comment type="similarity">
    <text evidence="1 8 10">Belongs to the FtsZ family.</text>
</comment>
<dbReference type="SMART" id="SM00865">
    <property type="entry name" value="Tubulin_C"/>
    <property type="match status" value="1"/>
</dbReference>
<dbReference type="PROSITE" id="PS01135">
    <property type="entry name" value="FTSZ_2"/>
    <property type="match status" value="1"/>
</dbReference>
<dbReference type="NCBIfam" id="TIGR00065">
    <property type="entry name" value="ftsZ"/>
    <property type="match status" value="1"/>
</dbReference>
<evidence type="ECO:0000259" key="12">
    <source>
        <dbReference type="SMART" id="SM00864"/>
    </source>
</evidence>
<dbReference type="GO" id="GO:0000917">
    <property type="term" value="P:division septum assembly"/>
    <property type="evidence" value="ECO:0007669"/>
    <property type="project" value="UniProtKB-KW"/>
</dbReference>
<dbReference type="AlphaFoldDB" id="F4LJJ4"/>
<dbReference type="HAMAP" id="MF_00909">
    <property type="entry name" value="FtsZ"/>
    <property type="match status" value="1"/>
</dbReference>
<dbReference type="PANTHER" id="PTHR30314">
    <property type="entry name" value="CELL DIVISION PROTEIN FTSZ-RELATED"/>
    <property type="match status" value="1"/>
</dbReference>
<evidence type="ECO:0000256" key="3">
    <source>
        <dbReference type="ARBA" id="ARBA00022618"/>
    </source>
</evidence>
<evidence type="ECO:0000256" key="7">
    <source>
        <dbReference type="ARBA" id="ARBA00023306"/>
    </source>
</evidence>
<evidence type="ECO:0000256" key="8">
    <source>
        <dbReference type="HAMAP-Rule" id="MF_00909"/>
    </source>
</evidence>
<dbReference type="PANTHER" id="PTHR30314:SF3">
    <property type="entry name" value="MITOCHONDRIAL DIVISION PROTEIN FSZA"/>
    <property type="match status" value="1"/>
</dbReference>
<proteinExistence type="inferred from homology"/>
<dbReference type="InterPro" id="IPR003008">
    <property type="entry name" value="Tubulin_FtsZ_GTPase"/>
</dbReference>
<dbReference type="InterPro" id="IPR045061">
    <property type="entry name" value="FtsZ/CetZ"/>
</dbReference>
<dbReference type="Gene3D" id="3.40.50.1440">
    <property type="entry name" value="Tubulin/FtsZ, GTPase domain"/>
    <property type="match status" value="1"/>
</dbReference>
<feature type="region of interest" description="Disordered" evidence="11">
    <location>
        <begin position="388"/>
        <end position="425"/>
    </location>
</feature>
<dbReference type="FunFam" id="3.40.50.1440:FF:000023">
    <property type="entry name" value="Cell division protein FtsZ"/>
    <property type="match status" value="1"/>
</dbReference>
<keyword evidence="3 8" id="KW-0132">Cell division</keyword>
<comment type="subcellular location">
    <subcellularLocation>
        <location evidence="8">Cytoplasm</location>
    </subcellularLocation>
    <text evidence="8">Assembles at midcell at the inner surface of the cytoplasmic membrane.</text>
</comment>
<evidence type="ECO:0000256" key="1">
    <source>
        <dbReference type="ARBA" id="ARBA00009690"/>
    </source>
</evidence>
<evidence type="ECO:0000313" key="14">
    <source>
        <dbReference type="EMBL" id="AEE16389.1"/>
    </source>
</evidence>
<evidence type="ECO:0000313" key="15">
    <source>
        <dbReference type="Proteomes" id="UP000006546"/>
    </source>
</evidence>
<keyword evidence="15" id="KW-1185">Reference proteome</keyword>
<dbReference type="Proteomes" id="UP000006546">
    <property type="component" value="Chromosome"/>
</dbReference>
<feature type="binding site" evidence="8">
    <location>
        <position position="190"/>
    </location>
    <ligand>
        <name>GTP</name>
        <dbReference type="ChEBI" id="CHEBI:37565"/>
    </ligand>
</feature>
<dbReference type="SUPFAM" id="SSF52490">
    <property type="entry name" value="Tubulin nucleotide-binding domain-like"/>
    <property type="match status" value="1"/>
</dbReference>
<evidence type="ECO:0000256" key="2">
    <source>
        <dbReference type="ARBA" id="ARBA00022490"/>
    </source>
</evidence>
<evidence type="ECO:0000256" key="9">
    <source>
        <dbReference type="NCBIfam" id="TIGR00065"/>
    </source>
</evidence>
<dbReference type="PROSITE" id="PS01134">
    <property type="entry name" value="FTSZ_1"/>
    <property type="match status" value="1"/>
</dbReference>
<evidence type="ECO:0000256" key="4">
    <source>
        <dbReference type="ARBA" id="ARBA00022741"/>
    </source>
</evidence>
<dbReference type="GO" id="GO:0003924">
    <property type="term" value="F:GTPase activity"/>
    <property type="evidence" value="ECO:0007669"/>
    <property type="project" value="UniProtKB-UniRule"/>
</dbReference>
<dbReference type="RefSeq" id="WP_013758108.1">
    <property type="nucleotide sequence ID" value="NC_015500.1"/>
</dbReference>
<feature type="binding site" evidence="8">
    <location>
        <position position="146"/>
    </location>
    <ligand>
        <name>GTP</name>
        <dbReference type="ChEBI" id="CHEBI:37565"/>
    </ligand>
</feature>
<protein>
    <recommendedName>
        <fullName evidence="8 9">Cell division protein FtsZ</fullName>
    </recommendedName>
</protein>
<dbReference type="GO" id="GO:0032153">
    <property type="term" value="C:cell division site"/>
    <property type="evidence" value="ECO:0007669"/>
    <property type="project" value="UniProtKB-UniRule"/>
</dbReference>
<gene>
    <name evidence="8" type="primary">ftsZ</name>
    <name evidence="14" type="ordered locus">Trebr_0953</name>
</gene>